<dbReference type="InParanoid" id="G2Y7G6"/>
<accession>G2Y7G6</accession>
<evidence type="ECO:0000313" key="2">
    <source>
        <dbReference type="Proteomes" id="UP000008177"/>
    </source>
</evidence>
<dbReference type="EMBL" id="FQ790293">
    <property type="protein sequence ID" value="CCD48568.1"/>
    <property type="molecule type" value="Genomic_DNA"/>
</dbReference>
<reference evidence="2" key="1">
    <citation type="journal article" date="2011" name="PLoS Genet.">
        <title>Genomic analysis of the necrotrophic fungal pathogens Sclerotinia sclerotiorum and Botrytis cinerea.</title>
        <authorList>
            <person name="Amselem J."/>
            <person name="Cuomo C.A."/>
            <person name="van Kan J.A."/>
            <person name="Viaud M."/>
            <person name="Benito E.P."/>
            <person name="Couloux A."/>
            <person name="Coutinho P.M."/>
            <person name="de Vries R.P."/>
            <person name="Dyer P.S."/>
            <person name="Fillinger S."/>
            <person name="Fournier E."/>
            <person name="Gout L."/>
            <person name="Hahn M."/>
            <person name="Kohn L."/>
            <person name="Lapalu N."/>
            <person name="Plummer K.M."/>
            <person name="Pradier J.M."/>
            <person name="Quevillon E."/>
            <person name="Sharon A."/>
            <person name="Simon A."/>
            <person name="ten Have A."/>
            <person name="Tudzynski B."/>
            <person name="Tudzynski P."/>
            <person name="Wincker P."/>
            <person name="Andrew M."/>
            <person name="Anthouard V."/>
            <person name="Beever R.E."/>
            <person name="Beffa R."/>
            <person name="Benoit I."/>
            <person name="Bouzid O."/>
            <person name="Brault B."/>
            <person name="Chen Z."/>
            <person name="Choquer M."/>
            <person name="Collemare J."/>
            <person name="Cotton P."/>
            <person name="Danchin E.G."/>
            <person name="Da Silva C."/>
            <person name="Gautier A."/>
            <person name="Giraud C."/>
            <person name="Giraud T."/>
            <person name="Gonzalez C."/>
            <person name="Grossetete S."/>
            <person name="Guldener U."/>
            <person name="Henrissat B."/>
            <person name="Howlett B.J."/>
            <person name="Kodira C."/>
            <person name="Kretschmer M."/>
            <person name="Lappartient A."/>
            <person name="Leroch M."/>
            <person name="Levis C."/>
            <person name="Mauceli E."/>
            <person name="Neuveglise C."/>
            <person name="Oeser B."/>
            <person name="Pearson M."/>
            <person name="Poulain J."/>
            <person name="Poussereau N."/>
            <person name="Quesneville H."/>
            <person name="Rascle C."/>
            <person name="Schumacher J."/>
            <person name="Segurens B."/>
            <person name="Sexton A."/>
            <person name="Silva E."/>
            <person name="Sirven C."/>
            <person name="Soanes D.M."/>
            <person name="Talbot N.J."/>
            <person name="Templeton M."/>
            <person name="Yandava C."/>
            <person name="Yarden O."/>
            <person name="Zeng Q."/>
            <person name="Rollins J.A."/>
            <person name="Lebrun M.H."/>
            <person name="Dickman M."/>
        </authorList>
    </citation>
    <scope>NUCLEOTIDE SEQUENCE [LARGE SCALE GENOMIC DNA]</scope>
    <source>
        <strain evidence="2">T4</strain>
    </source>
</reference>
<organism evidence="1 2">
    <name type="scientific">Botryotinia fuckeliana (strain T4)</name>
    <name type="common">Noble rot fungus</name>
    <name type="synonym">Botrytis cinerea</name>
    <dbReference type="NCBI Taxonomy" id="999810"/>
    <lineage>
        <taxon>Eukaryota</taxon>
        <taxon>Fungi</taxon>
        <taxon>Dikarya</taxon>
        <taxon>Ascomycota</taxon>
        <taxon>Pezizomycotina</taxon>
        <taxon>Leotiomycetes</taxon>
        <taxon>Helotiales</taxon>
        <taxon>Sclerotiniaceae</taxon>
        <taxon>Botrytis</taxon>
    </lineage>
</organism>
<evidence type="ECO:0000313" key="1">
    <source>
        <dbReference type="EMBL" id="CCD48568.1"/>
    </source>
</evidence>
<protein>
    <submittedName>
        <fullName evidence="1">Uncharacterized protein</fullName>
    </submittedName>
</protein>
<sequence>MSDESECEAELKTFMSGKGMDIVQSQMQVVDLTMMENYPM</sequence>
<proteinExistence type="predicted"/>
<dbReference type="AlphaFoldDB" id="G2Y7G6"/>
<dbReference type="HOGENOM" id="CLU_3299263_0_0_1"/>
<name>G2Y7G6_BOTF4</name>
<dbReference type="Proteomes" id="UP000008177">
    <property type="component" value="Unplaced contigs"/>
</dbReference>
<gene>
    <name evidence="1" type="ORF">BofuT4_uP109520.1</name>
</gene>